<evidence type="ECO:0000313" key="1">
    <source>
        <dbReference type="EMBL" id="MDH6181849.1"/>
    </source>
</evidence>
<gene>
    <name evidence="1" type="ORF">M2152_002031</name>
</gene>
<dbReference type="GO" id="GO:0008168">
    <property type="term" value="F:methyltransferase activity"/>
    <property type="evidence" value="ECO:0007669"/>
    <property type="project" value="UniProtKB-KW"/>
</dbReference>
<dbReference type="Pfam" id="PF06325">
    <property type="entry name" value="PrmA"/>
    <property type="match status" value="1"/>
</dbReference>
<dbReference type="RefSeq" id="WP_322134149.1">
    <property type="nucleotide sequence ID" value="NZ_CP085036.1"/>
</dbReference>
<evidence type="ECO:0000313" key="2">
    <source>
        <dbReference type="Proteomes" id="UP001160142"/>
    </source>
</evidence>
<dbReference type="Gene3D" id="3.40.50.150">
    <property type="entry name" value="Vaccinia Virus protein VP39"/>
    <property type="match status" value="1"/>
</dbReference>
<dbReference type="InterPro" id="IPR029063">
    <property type="entry name" value="SAM-dependent_MTases_sf"/>
</dbReference>
<keyword evidence="1" id="KW-0489">Methyltransferase</keyword>
<name>A0ABT6KPR3_9MICO</name>
<proteinExistence type="predicted"/>
<dbReference type="Proteomes" id="UP001160142">
    <property type="component" value="Unassembled WGS sequence"/>
</dbReference>
<comment type="caution">
    <text evidence="1">The sequence shown here is derived from an EMBL/GenBank/DDBJ whole genome shotgun (WGS) entry which is preliminary data.</text>
</comment>
<dbReference type="GO" id="GO:0032259">
    <property type="term" value="P:methylation"/>
    <property type="evidence" value="ECO:0007669"/>
    <property type="project" value="UniProtKB-KW"/>
</dbReference>
<reference evidence="1 2" key="1">
    <citation type="submission" date="2023-04" db="EMBL/GenBank/DDBJ databases">
        <title>Genome Encyclopedia of Bacteria and Archaea VI: Functional Genomics of Type Strains.</title>
        <authorList>
            <person name="Whitman W."/>
        </authorList>
    </citation>
    <scope>NUCLEOTIDE SEQUENCE [LARGE SCALE GENOMIC DNA]</scope>
    <source>
        <strain evidence="1 2">SG_E_30_P1</strain>
    </source>
</reference>
<accession>A0ABT6KPR3</accession>
<keyword evidence="2" id="KW-1185">Reference proteome</keyword>
<organism evidence="1 2">
    <name type="scientific">Antiquaquibacter oligotrophicus</name>
    <dbReference type="NCBI Taxonomy" id="2880260"/>
    <lineage>
        <taxon>Bacteria</taxon>
        <taxon>Bacillati</taxon>
        <taxon>Actinomycetota</taxon>
        <taxon>Actinomycetes</taxon>
        <taxon>Micrococcales</taxon>
        <taxon>Microbacteriaceae</taxon>
        <taxon>Antiquaquibacter</taxon>
    </lineage>
</organism>
<protein>
    <submittedName>
        <fullName evidence="1">Methylase of polypeptide subunit release factors</fullName>
    </submittedName>
</protein>
<sequence>MSSTLQLPVAGASWQEWHRFGGTLAVPDGVHRPSPFSAELAASLPRLDGKVVIDGGAGAGLITIAALAAGAEHVIALDLYLDALVATRANVGDVLGPEAERRVSLLRTDFRMLRLVNADVLVANPPQRPTALLEGLTPGERALHGGAGPTGLGAIQLLLDHSGVSEIWTTAAGLLDIDSLDLGDWTREFITSAHVPMDPVWKTLGDDDRVTIWRFSR</sequence>
<dbReference type="EMBL" id="JARXVQ010000001">
    <property type="protein sequence ID" value="MDH6181849.1"/>
    <property type="molecule type" value="Genomic_DNA"/>
</dbReference>
<keyword evidence="1" id="KW-0808">Transferase</keyword>
<dbReference type="SUPFAM" id="SSF53335">
    <property type="entry name" value="S-adenosyl-L-methionine-dependent methyltransferases"/>
    <property type="match status" value="1"/>
</dbReference>